<organism evidence="1 2">
    <name type="scientific">Trichonephila inaurata madagascariensis</name>
    <dbReference type="NCBI Taxonomy" id="2747483"/>
    <lineage>
        <taxon>Eukaryota</taxon>
        <taxon>Metazoa</taxon>
        <taxon>Ecdysozoa</taxon>
        <taxon>Arthropoda</taxon>
        <taxon>Chelicerata</taxon>
        <taxon>Arachnida</taxon>
        <taxon>Araneae</taxon>
        <taxon>Araneomorphae</taxon>
        <taxon>Entelegynae</taxon>
        <taxon>Araneoidea</taxon>
        <taxon>Nephilidae</taxon>
        <taxon>Trichonephila</taxon>
        <taxon>Trichonephila inaurata</taxon>
    </lineage>
</organism>
<reference evidence="1" key="1">
    <citation type="submission" date="2020-08" db="EMBL/GenBank/DDBJ databases">
        <title>Multicomponent nature underlies the extraordinary mechanical properties of spider dragline silk.</title>
        <authorList>
            <person name="Kono N."/>
            <person name="Nakamura H."/>
            <person name="Mori M."/>
            <person name="Yoshida Y."/>
            <person name="Ohtoshi R."/>
            <person name="Malay A.D."/>
            <person name="Moran D.A.P."/>
            <person name="Tomita M."/>
            <person name="Numata K."/>
            <person name="Arakawa K."/>
        </authorList>
    </citation>
    <scope>NUCLEOTIDE SEQUENCE</scope>
</reference>
<keyword evidence="2" id="KW-1185">Reference proteome</keyword>
<dbReference type="EMBL" id="BMAV01000582">
    <property type="protein sequence ID" value="GFY37980.1"/>
    <property type="molecule type" value="Genomic_DNA"/>
</dbReference>
<comment type="caution">
    <text evidence="1">The sequence shown here is derived from an EMBL/GenBank/DDBJ whole genome shotgun (WGS) entry which is preliminary data.</text>
</comment>
<name>A0A8X7BNM4_9ARAC</name>
<accession>A0A8X7BNM4</accession>
<evidence type="ECO:0000313" key="1">
    <source>
        <dbReference type="EMBL" id="GFY37980.1"/>
    </source>
</evidence>
<sequence length="113" mass="12860">MWVLFGSGRVRIAKKNNYSRNFVPLFYLTPSMGHFIKEENIKMVQDYNSSSSRLPSSDHVFLAFRFLANTLLFFLVPSPLVWSPLSLPGPPLYIVGSLPDLVCIVRPLARCKQ</sequence>
<gene>
    <name evidence="1" type="ORF">TNIN_284111</name>
</gene>
<dbReference type="Proteomes" id="UP000886998">
    <property type="component" value="Unassembled WGS sequence"/>
</dbReference>
<protein>
    <submittedName>
        <fullName evidence="1">Uncharacterized protein</fullName>
    </submittedName>
</protein>
<evidence type="ECO:0000313" key="2">
    <source>
        <dbReference type="Proteomes" id="UP000886998"/>
    </source>
</evidence>
<dbReference type="AlphaFoldDB" id="A0A8X7BNM4"/>
<proteinExistence type="predicted"/>